<feature type="signal peptide" evidence="10">
    <location>
        <begin position="1"/>
        <end position="17"/>
    </location>
</feature>
<dbReference type="GO" id="GO:0030076">
    <property type="term" value="C:light-harvesting complex"/>
    <property type="evidence" value="ECO:0007669"/>
    <property type="project" value="UniProtKB-KW"/>
</dbReference>
<comment type="subcellular location">
    <subcellularLocation>
        <location evidence="2">Plastid</location>
        <location evidence="2">Chloroplast</location>
    </subcellularLocation>
</comment>
<keyword evidence="6" id="KW-0602">Photosynthesis</keyword>
<sequence>MMNTLACSLAVLASASAFVPPAQLPRVASSNSGMSMQATKSKSLPFMPQPAKLDGTMAGDAGFDPLGFSNFIPLDFLREAELKHGRICQLAVVGFAATDLGFRLPGAEHAVASIAAHDAAVATGAMPQILLWVSAFEAISTVAVIQMLEGSGRIPGDFGFDPSNLYSRPELAKKKADMELKEITHCRLAMCAFGGMVTQAVLTNSGFPYTG</sequence>
<dbReference type="SUPFAM" id="SSF103511">
    <property type="entry name" value="Chlorophyll a-b binding protein"/>
    <property type="match status" value="1"/>
</dbReference>
<dbReference type="AlphaFoldDB" id="D7FWB9"/>
<evidence type="ECO:0000256" key="6">
    <source>
        <dbReference type="ARBA" id="ARBA00022531"/>
    </source>
</evidence>
<feature type="binding site" evidence="9">
    <location>
        <position position="181"/>
    </location>
    <ligand>
        <name>chlorophyll a</name>
        <dbReference type="ChEBI" id="CHEBI:58416"/>
        <label>1</label>
    </ligand>
</feature>
<gene>
    <name evidence="11" type="primary">LHCP34</name>
    <name evidence="11" type="ORF">Esi_0300_0018</name>
</gene>
<comment type="function">
    <text evidence="1">The light-harvesting complex (LHC) functions as a light receptor, it captures and delivers excitation energy to photosystems with which it is closely associated. Energy is transferred from the carotenoid and chlorophyll C (or B) to chlorophyll A and the photosynthetic reaction centers where it is used to synthesize ATP and reducing power.</text>
</comment>
<feature type="binding site" evidence="9">
    <location>
        <position position="187"/>
    </location>
    <ligand>
        <name>chlorophyll a</name>
        <dbReference type="ChEBI" id="CHEBI:58416"/>
        <label>1</label>
    </ligand>
</feature>
<dbReference type="InParanoid" id="D7FWB9"/>
<dbReference type="Proteomes" id="UP000002630">
    <property type="component" value="Linkage Group LG05"/>
</dbReference>
<reference evidence="11 12" key="1">
    <citation type="journal article" date="2010" name="Nature">
        <title>The Ectocarpus genome and the independent evolution of multicellularity in brown algae.</title>
        <authorList>
            <person name="Cock J.M."/>
            <person name="Sterck L."/>
            <person name="Rouze P."/>
            <person name="Scornet D."/>
            <person name="Allen A.E."/>
            <person name="Amoutzias G."/>
            <person name="Anthouard V."/>
            <person name="Artiguenave F."/>
            <person name="Aury J.M."/>
            <person name="Badger J.H."/>
            <person name="Beszteri B."/>
            <person name="Billiau K."/>
            <person name="Bonnet E."/>
            <person name="Bothwell J.H."/>
            <person name="Bowler C."/>
            <person name="Boyen C."/>
            <person name="Brownlee C."/>
            <person name="Carrano C.J."/>
            <person name="Charrier B."/>
            <person name="Cho G.Y."/>
            <person name="Coelho S.M."/>
            <person name="Collen J."/>
            <person name="Corre E."/>
            <person name="Da Silva C."/>
            <person name="Delage L."/>
            <person name="Delaroque N."/>
            <person name="Dittami S.M."/>
            <person name="Doulbeau S."/>
            <person name="Elias M."/>
            <person name="Farnham G."/>
            <person name="Gachon C.M."/>
            <person name="Gschloessl B."/>
            <person name="Heesch S."/>
            <person name="Jabbari K."/>
            <person name="Jubin C."/>
            <person name="Kawai H."/>
            <person name="Kimura K."/>
            <person name="Kloareg B."/>
            <person name="Kupper F.C."/>
            <person name="Lang D."/>
            <person name="Le Bail A."/>
            <person name="Leblanc C."/>
            <person name="Lerouge P."/>
            <person name="Lohr M."/>
            <person name="Lopez P.J."/>
            <person name="Martens C."/>
            <person name="Maumus F."/>
            <person name="Michel G."/>
            <person name="Miranda-Saavedra D."/>
            <person name="Morales J."/>
            <person name="Moreau H."/>
            <person name="Motomura T."/>
            <person name="Nagasato C."/>
            <person name="Napoli C.A."/>
            <person name="Nelson D.R."/>
            <person name="Nyvall-Collen P."/>
            <person name="Peters A.F."/>
            <person name="Pommier C."/>
            <person name="Potin P."/>
            <person name="Poulain J."/>
            <person name="Quesneville H."/>
            <person name="Read B."/>
            <person name="Rensing S.A."/>
            <person name="Ritter A."/>
            <person name="Rousvoal S."/>
            <person name="Samanta M."/>
            <person name="Samson G."/>
            <person name="Schroeder D.C."/>
            <person name="Segurens B."/>
            <person name="Strittmatter M."/>
            <person name="Tonon T."/>
            <person name="Tregear J.W."/>
            <person name="Valentin K."/>
            <person name="von Dassow P."/>
            <person name="Yamagishi T."/>
            <person name="Van de Peer Y."/>
            <person name="Wincker P."/>
        </authorList>
    </citation>
    <scope>NUCLEOTIDE SEQUENCE [LARGE SCALE GENOMIC DNA]</scope>
    <source>
        <strain evidence="12">Ec32 / CCAP1310/4</strain>
    </source>
</reference>
<keyword evidence="7" id="KW-0934">Plastid</keyword>
<name>D7FWB9_ECTSI</name>
<keyword evidence="9" id="KW-0148">Chlorophyll</keyword>
<evidence type="ECO:0000256" key="5">
    <source>
        <dbReference type="ARBA" id="ARBA00022528"/>
    </source>
</evidence>
<organism evidence="11 12">
    <name type="scientific">Ectocarpus siliculosus</name>
    <name type="common">Brown alga</name>
    <name type="synonym">Conferva siliculosa</name>
    <dbReference type="NCBI Taxonomy" id="2880"/>
    <lineage>
        <taxon>Eukaryota</taxon>
        <taxon>Sar</taxon>
        <taxon>Stramenopiles</taxon>
        <taxon>Ochrophyta</taxon>
        <taxon>PX clade</taxon>
        <taxon>Phaeophyceae</taxon>
        <taxon>Ectocarpales</taxon>
        <taxon>Ectocarpaceae</taxon>
        <taxon>Ectocarpus</taxon>
    </lineage>
</organism>
<evidence type="ECO:0000256" key="3">
    <source>
        <dbReference type="ARBA" id="ARBA00005933"/>
    </source>
</evidence>
<protein>
    <submittedName>
        <fullName evidence="11">Light harvesting complex protein</fullName>
    </submittedName>
</protein>
<keyword evidence="5" id="KW-0150">Chloroplast</keyword>
<comment type="similarity">
    <text evidence="3">Belongs to the fucoxanthin chlorophyll protein family.</text>
</comment>
<feature type="binding site" description="axial binding residue" evidence="9">
    <location>
        <position position="148"/>
    </location>
    <ligand>
        <name>chlorophyll b</name>
        <dbReference type="ChEBI" id="CHEBI:61721"/>
        <label>1</label>
    </ligand>
    <ligandPart>
        <name>Mg</name>
        <dbReference type="ChEBI" id="CHEBI:25107"/>
    </ligandPart>
</feature>
<keyword evidence="10" id="KW-0732">Signal</keyword>
<dbReference type="InterPro" id="IPR022796">
    <property type="entry name" value="Chloroa_b-bind"/>
</dbReference>
<dbReference type="Pfam" id="PF00504">
    <property type="entry name" value="Chloroa_b-bind"/>
    <property type="match status" value="1"/>
</dbReference>
<dbReference type="STRING" id="2880.D7FWB9"/>
<evidence type="ECO:0000256" key="10">
    <source>
        <dbReference type="SAM" id="SignalP"/>
    </source>
</evidence>
<evidence type="ECO:0000256" key="7">
    <source>
        <dbReference type="ARBA" id="ARBA00022640"/>
    </source>
</evidence>
<dbReference type="GO" id="GO:0016168">
    <property type="term" value="F:chlorophyll binding"/>
    <property type="evidence" value="ECO:0007669"/>
    <property type="project" value="UniProtKB-KW"/>
</dbReference>
<dbReference type="PANTHER" id="PTHR21649">
    <property type="entry name" value="CHLOROPHYLL A/B BINDING PROTEIN"/>
    <property type="match status" value="1"/>
</dbReference>
<dbReference type="OMA" id="ELMNARW"/>
<evidence type="ECO:0000256" key="9">
    <source>
        <dbReference type="PIRSR" id="PIRSR601344-1"/>
    </source>
</evidence>
<accession>D7FWB9</accession>
<dbReference type="OrthoDB" id="423598at2759"/>
<dbReference type="InterPro" id="IPR001344">
    <property type="entry name" value="Chloro_AB-bd_pln"/>
</dbReference>
<dbReference type="GO" id="GO:0009507">
    <property type="term" value="C:chloroplast"/>
    <property type="evidence" value="ECO:0007669"/>
    <property type="project" value="UniProtKB-SubCell"/>
</dbReference>
<evidence type="ECO:0000313" key="12">
    <source>
        <dbReference type="Proteomes" id="UP000002630"/>
    </source>
</evidence>
<evidence type="ECO:0000256" key="4">
    <source>
        <dbReference type="ARBA" id="ARBA00011623"/>
    </source>
</evidence>
<feature type="binding site" evidence="9">
    <location>
        <position position="199"/>
    </location>
    <ligand>
        <name>chlorophyll a</name>
        <dbReference type="ChEBI" id="CHEBI:58416"/>
        <label>1</label>
    </ligand>
</feature>
<dbReference type="EMBL" id="FN648488">
    <property type="protein sequence ID" value="CBJ32007.1"/>
    <property type="molecule type" value="Genomic_DNA"/>
</dbReference>
<dbReference type="EMBL" id="FN649730">
    <property type="protein sequence ID" value="CBJ32007.1"/>
    <property type="molecule type" value="Genomic_DNA"/>
</dbReference>
<evidence type="ECO:0000256" key="2">
    <source>
        <dbReference type="ARBA" id="ARBA00004229"/>
    </source>
</evidence>
<evidence type="ECO:0000256" key="1">
    <source>
        <dbReference type="ARBA" id="ARBA00004022"/>
    </source>
</evidence>
<feature type="binding site" evidence="9">
    <location>
        <position position="84"/>
    </location>
    <ligand>
        <name>chlorophyll a</name>
        <dbReference type="ChEBI" id="CHEBI:58416"/>
        <label>1</label>
    </ligand>
</feature>
<keyword evidence="12" id="KW-1185">Reference proteome</keyword>
<evidence type="ECO:0000256" key="8">
    <source>
        <dbReference type="ARBA" id="ARBA00023243"/>
    </source>
</evidence>
<feature type="binding site" evidence="9">
    <location>
        <position position="182"/>
    </location>
    <ligand>
        <name>chlorophyll a</name>
        <dbReference type="ChEBI" id="CHEBI:58416"/>
        <label>1</label>
    </ligand>
</feature>
<dbReference type="GO" id="GO:0009765">
    <property type="term" value="P:photosynthesis, light harvesting"/>
    <property type="evidence" value="ECO:0007669"/>
    <property type="project" value="InterPro"/>
</dbReference>
<keyword evidence="8" id="KW-0437">Light-harvesting polypeptide</keyword>
<dbReference type="Gene3D" id="1.10.3460.10">
    <property type="entry name" value="Chlorophyll a/b binding protein domain"/>
    <property type="match status" value="1"/>
</dbReference>
<feature type="binding site" evidence="9">
    <location>
        <position position="69"/>
    </location>
    <ligand>
        <name>chlorophyll a</name>
        <dbReference type="ChEBI" id="CHEBI:58416"/>
        <label>1</label>
    </ligand>
</feature>
<evidence type="ECO:0000313" key="11">
    <source>
        <dbReference type="EMBL" id="CBJ32007.1"/>
    </source>
</evidence>
<feature type="binding site" description="axial binding residue" evidence="9">
    <location>
        <position position="86"/>
    </location>
    <ligand>
        <name>chlorophyll b</name>
        <dbReference type="ChEBI" id="CHEBI:61721"/>
        <label>1</label>
    </ligand>
    <ligandPart>
        <name>Mg</name>
        <dbReference type="ChEBI" id="CHEBI:25107"/>
    </ligandPart>
</feature>
<comment type="subunit">
    <text evidence="4">The LHC complex of chromophytic algae is composed of fucoxanthin, chlorophyll A and C bound non-covalently by fucoxanthin chlorophyll proteins (FCPs). The ratio of pigments in this LHC is; fucoxanthin: chlorophyll C: chlorophyll A; (0.6-1): (0.1-0.3): (1).</text>
</comment>
<dbReference type="GO" id="GO:0016020">
    <property type="term" value="C:membrane"/>
    <property type="evidence" value="ECO:0007669"/>
    <property type="project" value="InterPro"/>
</dbReference>
<keyword evidence="9" id="KW-0157">Chromophore</keyword>
<proteinExistence type="inferred from homology"/>
<feature type="chain" id="PRO_5003095956" evidence="10">
    <location>
        <begin position="18"/>
        <end position="211"/>
    </location>
</feature>
<feature type="binding site" evidence="9">
    <location>
        <position position="81"/>
    </location>
    <ligand>
        <name>chlorophyll a</name>
        <dbReference type="ChEBI" id="CHEBI:58416"/>
        <label>1</label>
    </ligand>
</feature>